<reference evidence="2" key="1">
    <citation type="submission" date="2023-03" db="EMBL/GenBank/DDBJ databases">
        <title>Massive genome expansion in bonnet fungi (Mycena s.s.) driven by repeated elements and novel gene families across ecological guilds.</title>
        <authorList>
            <consortium name="Lawrence Berkeley National Laboratory"/>
            <person name="Harder C.B."/>
            <person name="Miyauchi S."/>
            <person name="Viragh M."/>
            <person name="Kuo A."/>
            <person name="Thoen E."/>
            <person name="Andreopoulos B."/>
            <person name="Lu D."/>
            <person name="Skrede I."/>
            <person name="Drula E."/>
            <person name="Henrissat B."/>
            <person name="Morin E."/>
            <person name="Kohler A."/>
            <person name="Barry K."/>
            <person name="LaButti K."/>
            <person name="Morin E."/>
            <person name="Salamov A."/>
            <person name="Lipzen A."/>
            <person name="Mereny Z."/>
            <person name="Hegedus B."/>
            <person name="Baldrian P."/>
            <person name="Stursova M."/>
            <person name="Weitz H."/>
            <person name="Taylor A."/>
            <person name="Grigoriev I.V."/>
            <person name="Nagy L.G."/>
            <person name="Martin F."/>
            <person name="Kauserud H."/>
        </authorList>
    </citation>
    <scope>NUCLEOTIDE SEQUENCE</scope>
    <source>
        <strain evidence="2">CBHHK002</strain>
    </source>
</reference>
<organism evidence="2 3">
    <name type="scientific">Mycena albidolilacea</name>
    <dbReference type="NCBI Taxonomy" id="1033008"/>
    <lineage>
        <taxon>Eukaryota</taxon>
        <taxon>Fungi</taxon>
        <taxon>Dikarya</taxon>
        <taxon>Basidiomycota</taxon>
        <taxon>Agaricomycotina</taxon>
        <taxon>Agaricomycetes</taxon>
        <taxon>Agaricomycetidae</taxon>
        <taxon>Agaricales</taxon>
        <taxon>Marasmiineae</taxon>
        <taxon>Mycenaceae</taxon>
        <taxon>Mycena</taxon>
    </lineage>
</organism>
<evidence type="ECO:0000313" key="3">
    <source>
        <dbReference type="Proteomes" id="UP001218218"/>
    </source>
</evidence>
<proteinExistence type="predicted"/>
<protein>
    <submittedName>
        <fullName evidence="2">Uncharacterized protein</fullName>
    </submittedName>
</protein>
<name>A0AAD7A5G3_9AGAR</name>
<dbReference type="AlphaFoldDB" id="A0AAD7A5G3"/>
<feature type="region of interest" description="Disordered" evidence="1">
    <location>
        <begin position="268"/>
        <end position="287"/>
    </location>
</feature>
<dbReference type="EMBL" id="JARIHO010000015">
    <property type="protein sequence ID" value="KAJ7349914.1"/>
    <property type="molecule type" value="Genomic_DNA"/>
</dbReference>
<accession>A0AAD7A5G3</accession>
<dbReference type="Proteomes" id="UP001218218">
    <property type="component" value="Unassembled WGS sequence"/>
</dbReference>
<feature type="region of interest" description="Disordered" evidence="1">
    <location>
        <begin position="1"/>
        <end position="35"/>
    </location>
</feature>
<sequence length="287" mass="31216">MYGREWVPRRRVNPSRPGAGSRAQTGGSLPACPIRRPVKNGDGLKPYGSSTDSMGGYGCHSAKRDRVRIGRLGRMMRKDLEFDWLQLTPKEAVAPERVGFCPILIFVDRPKQGNKNQVCERYCARYSAFEARNSCTDHLRYIDHPPENAETSANVVNAVPDVSLHRILKTLQERSGAMTNSASSPLAYGVRLPGLLSGVGCGIVSSSAALPPLVVTTMTSPLLHPIVLGSLMLTPPPRSPDSGCKVEMGETLDDGLVDAQAVIHEDSGERWAKRTKQQGLKEASKEV</sequence>
<evidence type="ECO:0000256" key="1">
    <source>
        <dbReference type="SAM" id="MobiDB-lite"/>
    </source>
</evidence>
<keyword evidence="3" id="KW-1185">Reference proteome</keyword>
<gene>
    <name evidence="2" type="ORF">DFH08DRAFT_807247</name>
</gene>
<evidence type="ECO:0000313" key="2">
    <source>
        <dbReference type="EMBL" id="KAJ7349914.1"/>
    </source>
</evidence>
<comment type="caution">
    <text evidence="2">The sequence shown here is derived from an EMBL/GenBank/DDBJ whole genome shotgun (WGS) entry which is preliminary data.</text>
</comment>